<keyword evidence="9" id="KW-0234">DNA repair</keyword>
<proteinExistence type="predicted"/>
<keyword evidence="4 10" id="KW-0378">Hydrolase</keyword>
<evidence type="ECO:0000313" key="10">
    <source>
        <dbReference type="EMBL" id="STY60055.1"/>
    </source>
</evidence>
<evidence type="ECO:0000256" key="8">
    <source>
        <dbReference type="ARBA" id="ARBA00023125"/>
    </source>
</evidence>
<evidence type="ECO:0000256" key="9">
    <source>
        <dbReference type="ARBA" id="ARBA00023204"/>
    </source>
</evidence>
<keyword evidence="8" id="KW-0238">DNA-binding</keyword>
<evidence type="ECO:0000256" key="5">
    <source>
        <dbReference type="ARBA" id="ARBA00022806"/>
    </source>
</evidence>
<accession>A0A378MXC0</accession>
<keyword evidence="2" id="KW-0547">Nucleotide-binding</keyword>
<dbReference type="EC" id="3.1.11.5" evidence="10"/>
<keyword evidence="5" id="KW-0347">Helicase</keyword>
<dbReference type="GO" id="GO:0006310">
    <property type="term" value="P:DNA recombination"/>
    <property type="evidence" value="ECO:0007669"/>
    <property type="project" value="TreeGrafter"/>
</dbReference>
<keyword evidence="1" id="KW-0540">Nuclease</keyword>
<dbReference type="Proteomes" id="UP000254802">
    <property type="component" value="Unassembled WGS sequence"/>
</dbReference>
<sequence length="146" mass="17001">MGKQGRDFLAQLIEFEPNTMDVFVEPEENSNLNKLKKQIFSLENDATITDLTADNSLQIHSCHSPMREVEVLHNQLLNLFEQDSTLLPKDIIVMSPDINKYAPYIDAVFSRYNTGNRILAIFLFHYPTKHLRRLIRLSTVFCNCWQ</sequence>
<evidence type="ECO:0000256" key="2">
    <source>
        <dbReference type="ARBA" id="ARBA00022741"/>
    </source>
</evidence>
<evidence type="ECO:0000256" key="3">
    <source>
        <dbReference type="ARBA" id="ARBA00022763"/>
    </source>
</evidence>
<keyword evidence="6" id="KW-0269">Exonuclease</keyword>
<dbReference type="PANTHER" id="PTHR30591:SF1">
    <property type="entry name" value="RECBCD ENZYME SUBUNIT RECC"/>
    <property type="match status" value="1"/>
</dbReference>
<gene>
    <name evidence="10" type="primary">recC_2</name>
    <name evidence="10" type="ORF">NCTC10638_01248</name>
</gene>
<evidence type="ECO:0000313" key="11">
    <source>
        <dbReference type="Proteomes" id="UP000254802"/>
    </source>
</evidence>
<evidence type="ECO:0000256" key="7">
    <source>
        <dbReference type="ARBA" id="ARBA00022840"/>
    </source>
</evidence>
<dbReference type="AlphaFoldDB" id="A0A378MXC0"/>
<organism evidence="10 11">
    <name type="scientific">Mannheimia haemolytica</name>
    <name type="common">Pasteurella haemolytica</name>
    <dbReference type="NCBI Taxonomy" id="75985"/>
    <lineage>
        <taxon>Bacteria</taxon>
        <taxon>Pseudomonadati</taxon>
        <taxon>Pseudomonadota</taxon>
        <taxon>Gammaproteobacteria</taxon>
        <taxon>Pasteurellales</taxon>
        <taxon>Pasteurellaceae</taxon>
        <taxon>Mannheimia</taxon>
    </lineage>
</organism>
<keyword evidence="3" id="KW-0227">DNA damage</keyword>
<name>A0A378MXC0_MANHA</name>
<dbReference type="Gene3D" id="3.40.50.300">
    <property type="entry name" value="P-loop containing nucleotide triphosphate hydrolases"/>
    <property type="match status" value="1"/>
</dbReference>
<keyword evidence="7" id="KW-0067">ATP-binding</keyword>
<dbReference type="SUPFAM" id="SSF52540">
    <property type="entry name" value="P-loop containing nucleoside triphosphate hydrolases"/>
    <property type="match status" value="1"/>
</dbReference>
<dbReference type="GO" id="GO:0006281">
    <property type="term" value="P:DNA repair"/>
    <property type="evidence" value="ECO:0007669"/>
    <property type="project" value="UniProtKB-KW"/>
</dbReference>
<dbReference type="InterPro" id="IPR027417">
    <property type="entry name" value="P-loop_NTPase"/>
</dbReference>
<dbReference type="GO" id="GO:0004386">
    <property type="term" value="F:helicase activity"/>
    <property type="evidence" value="ECO:0007669"/>
    <property type="project" value="UniProtKB-KW"/>
</dbReference>
<dbReference type="EMBL" id="UGPN01000002">
    <property type="protein sequence ID" value="STY60055.1"/>
    <property type="molecule type" value="Genomic_DNA"/>
</dbReference>
<dbReference type="GO" id="GO:0005524">
    <property type="term" value="F:ATP binding"/>
    <property type="evidence" value="ECO:0007669"/>
    <property type="project" value="UniProtKB-KW"/>
</dbReference>
<protein>
    <submittedName>
        <fullName evidence="10">Exodeoxyribonuclease V gamma chain</fullName>
        <ecNumber evidence="10">3.1.11.5</ecNumber>
    </submittedName>
</protein>
<evidence type="ECO:0000256" key="4">
    <source>
        <dbReference type="ARBA" id="ARBA00022801"/>
    </source>
</evidence>
<reference evidence="10 11" key="1">
    <citation type="submission" date="2018-06" db="EMBL/GenBank/DDBJ databases">
        <authorList>
            <consortium name="Pathogen Informatics"/>
            <person name="Doyle S."/>
        </authorList>
    </citation>
    <scope>NUCLEOTIDE SEQUENCE [LARGE SCALE GENOMIC DNA]</scope>
    <source>
        <strain evidence="10 11">NCTC10638</strain>
    </source>
</reference>
<evidence type="ECO:0000256" key="1">
    <source>
        <dbReference type="ARBA" id="ARBA00022722"/>
    </source>
</evidence>
<dbReference type="PANTHER" id="PTHR30591">
    <property type="entry name" value="RECBCD ENZYME SUBUNIT RECC"/>
    <property type="match status" value="1"/>
</dbReference>
<dbReference type="GO" id="GO:0003677">
    <property type="term" value="F:DNA binding"/>
    <property type="evidence" value="ECO:0007669"/>
    <property type="project" value="UniProtKB-KW"/>
</dbReference>
<dbReference type="GO" id="GO:0008854">
    <property type="term" value="F:exodeoxyribonuclease V activity"/>
    <property type="evidence" value="ECO:0007669"/>
    <property type="project" value="UniProtKB-EC"/>
</dbReference>
<evidence type="ECO:0000256" key="6">
    <source>
        <dbReference type="ARBA" id="ARBA00022839"/>
    </source>
</evidence>